<evidence type="ECO:0000256" key="4">
    <source>
        <dbReference type="ARBA" id="ARBA00023319"/>
    </source>
</evidence>
<dbReference type="InterPro" id="IPR052598">
    <property type="entry name" value="IgSF_CEA-related"/>
</dbReference>
<dbReference type="OrthoDB" id="10012075at2759"/>
<proteinExistence type="predicted"/>
<keyword evidence="3" id="KW-0325">Glycoprotein</keyword>
<evidence type="ECO:0000256" key="3">
    <source>
        <dbReference type="ARBA" id="ARBA00023180"/>
    </source>
</evidence>
<keyword evidence="6" id="KW-0812">Transmembrane</keyword>
<dbReference type="InterPro" id="IPR013783">
    <property type="entry name" value="Ig-like_fold"/>
</dbReference>
<evidence type="ECO:0000259" key="8">
    <source>
        <dbReference type="PROSITE" id="PS50835"/>
    </source>
</evidence>
<keyword evidence="4" id="KW-0393">Immunoglobulin domain</keyword>
<feature type="region of interest" description="Disordered" evidence="5">
    <location>
        <begin position="280"/>
        <end position="308"/>
    </location>
</feature>
<keyword evidence="1 7" id="KW-0732">Signal</keyword>
<dbReference type="SUPFAM" id="SSF48726">
    <property type="entry name" value="Immunoglobulin"/>
    <property type="match status" value="1"/>
</dbReference>
<name>A0A643CF66_BALPH</name>
<evidence type="ECO:0000313" key="9">
    <source>
        <dbReference type="EMBL" id="KAB0398578.1"/>
    </source>
</evidence>
<evidence type="ECO:0000256" key="7">
    <source>
        <dbReference type="SAM" id="SignalP"/>
    </source>
</evidence>
<feature type="non-terminal residue" evidence="9">
    <location>
        <position position="308"/>
    </location>
</feature>
<keyword evidence="6" id="KW-1133">Transmembrane helix</keyword>
<accession>A0A643CF66</accession>
<evidence type="ECO:0000313" key="10">
    <source>
        <dbReference type="Proteomes" id="UP000437017"/>
    </source>
</evidence>
<dbReference type="InterPro" id="IPR007110">
    <property type="entry name" value="Ig-like_dom"/>
</dbReference>
<reference evidence="9 10" key="1">
    <citation type="journal article" date="2019" name="PLoS ONE">
        <title>Genomic analyses reveal an absence of contemporary introgressive admixture between fin whales and blue whales, despite known hybrids.</title>
        <authorList>
            <person name="Westbury M.V."/>
            <person name="Petersen B."/>
            <person name="Lorenzen E.D."/>
        </authorList>
    </citation>
    <scope>NUCLEOTIDE SEQUENCE [LARGE SCALE GENOMIC DNA]</scope>
    <source>
        <strain evidence="9">FinWhale-01</strain>
    </source>
</reference>
<dbReference type="PROSITE" id="PS50835">
    <property type="entry name" value="IG_LIKE"/>
    <property type="match status" value="1"/>
</dbReference>
<keyword evidence="10" id="KW-1185">Reference proteome</keyword>
<keyword evidence="2" id="KW-1015">Disulfide bond</keyword>
<dbReference type="Gene3D" id="2.60.40.10">
    <property type="entry name" value="Immunoglobulins"/>
    <property type="match status" value="1"/>
</dbReference>
<dbReference type="InterPro" id="IPR036179">
    <property type="entry name" value="Ig-like_dom_sf"/>
</dbReference>
<gene>
    <name evidence="9" type="ORF">E2I00_009930</name>
</gene>
<sequence>MRCPLGAAGSGHSPAWRRMLLTGSLLAFFTCSASSELPSSASLDPLTEGADAHLPVPRSLDGVLSTSWFRGHEAQAEAMISSPEGLPGPGHTGRETLDTQGSLVIRNVTTQDAGSYTVVLETSRGRRSATEQIQPTLTGCWLLTFPENTQGILRSELNYSVILQWVASIEPEPDLGTYVCLAENSQGMYFSQPVTIMLPREYPTVTPDPVPLLVKDIVDPTDPVPIKPNPTLSLSGSSAFALIVAAPVVLVGSTVFTIIWKLRYLPSLLPIHSAPTRRRAHSAARLKSNQLPHPKELKAHLERMTLTP</sequence>
<evidence type="ECO:0000256" key="6">
    <source>
        <dbReference type="SAM" id="Phobius"/>
    </source>
</evidence>
<keyword evidence="6" id="KW-0472">Membrane</keyword>
<comment type="caution">
    <text evidence="9">The sequence shown here is derived from an EMBL/GenBank/DDBJ whole genome shotgun (WGS) entry which is preliminary data.</text>
</comment>
<dbReference type="PANTHER" id="PTHR44337">
    <property type="entry name" value="CARCINOEMBRYONIC ANTIGEN-RELATED CELL ADHESION MOLECULE 8"/>
    <property type="match status" value="1"/>
</dbReference>
<evidence type="ECO:0000256" key="1">
    <source>
        <dbReference type="ARBA" id="ARBA00022729"/>
    </source>
</evidence>
<feature type="chain" id="PRO_5024902063" description="Ig-like domain-containing protein" evidence="7">
    <location>
        <begin position="36"/>
        <end position="308"/>
    </location>
</feature>
<evidence type="ECO:0000256" key="5">
    <source>
        <dbReference type="SAM" id="MobiDB-lite"/>
    </source>
</evidence>
<feature type="compositionally biased region" description="Basic and acidic residues" evidence="5">
    <location>
        <begin position="293"/>
        <end position="308"/>
    </location>
</feature>
<dbReference type="PANTHER" id="PTHR44337:SF13">
    <property type="entry name" value="IMMUNOGLOBULIN SUPERFAMILY MEMBER 23"/>
    <property type="match status" value="1"/>
</dbReference>
<feature type="domain" description="Ig-like" evidence="8">
    <location>
        <begin position="23"/>
        <end position="134"/>
    </location>
</feature>
<feature type="transmembrane region" description="Helical" evidence="6">
    <location>
        <begin position="239"/>
        <end position="260"/>
    </location>
</feature>
<evidence type="ECO:0000256" key="2">
    <source>
        <dbReference type="ARBA" id="ARBA00023157"/>
    </source>
</evidence>
<dbReference type="EMBL" id="SGJD01001726">
    <property type="protein sequence ID" value="KAB0398578.1"/>
    <property type="molecule type" value="Genomic_DNA"/>
</dbReference>
<organism evidence="9 10">
    <name type="scientific">Balaenoptera physalus</name>
    <name type="common">Fin whale</name>
    <name type="synonym">Balaena physalus</name>
    <dbReference type="NCBI Taxonomy" id="9770"/>
    <lineage>
        <taxon>Eukaryota</taxon>
        <taxon>Metazoa</taxon>
        <taxon>Chordata</taxon>
        <taxon>Craniata</taxon>
        <taxon>Vertebrata</taxon>
        <taxon>Euteleostomi</taxon>
        <taxon>Mammalia</taxon>
        <taxon>Eutheria</taxon>
        <taxon>Laurasiatheria</taxon>
        <taxon>Artiodactyla</taxon>
        <taxon>Whippomorpha</taxon>
        <taxon>Cetacea</taxon>
        <taxon>Mysticeti</taxon>
        <taxon>Balaenopteridae</taxon>
        <taxon>Balaenoptera</taxon>
    </lineage>
</organism>
<dbReference type="Proteomes" id="UP000437017">
    <property type="component" value="Unassembled WGS sequence"/>
</dbReference>
<dbReference type="AlphaFoldDB" id="A0A643CF66"/>
<protein>
    <recommendedName>
        <fullName evidence="8">Ig-like domain-containing protein</fullName>
    </recommendedName>
</protein>
<feature type="signal peptide" evidence="7">
    <location>
        <begin position="1"/>
        <end position="35"/>
    </location>
</feature>